<organism evidence="1">
    <name type="scientific">Arundo donax</name>
    <name type="common">Giant reed</name>
    <name type="synonym">Donax arundinaceus</name>
    <dbReference type="NCBI Taxonomy" id="35708"/>
    <lineage>
        <taxon>Eukaryota</taxon>
        <taxon>Viridiplantae</taxon>
        <taxon>Streptophyta</taxon>
        <taxon>Embryophyta</taxon>
        <taxon>Tracheophyta</taxon>
        <taxon>Spermatophyta</taxon>
        <taxon>Magnoliopsida</taxon>
        <taxon>Liliopsida</taxon>
        <taxon>Poales</taxon>
        <taxon>Poaceae</taxon>
        <taxon>PACMAD clade</taxon>
        <taxon>Arundinoideae</taxon>
        <taxon>Arundineae</taxon>
        <taxon>Arundo</taxon>
    </lineage>
</organism>
<reference evidence="1" key="2">
    <citation type="journal article" date="2015" name="Data Brief">
        <title>Shoot transcriptome of the giant reed, Arundo donax.</title>
        <authorList>
            <person name="Barrero R.A."/>
            <person name="Guerrero F.D."/>
            <person name="Moolhuijzen P."/>
            <person name="Goolsby J.A."/>
            <person name="Tidwell J."/>
            <person name="Bellgard S.E."/>
            <person name="Bellgard M.I."/>
        </authorList>
    </citation>
    <scope>NUCLEOTIDE SEQUENCE</scope>
    <source>
        <tissue evidence="1">Shoot tissue taken approximately 20 cm above the soil surface</tissue>
    </source>
</reference>
<dbReference type="AlphaFoldDB" id="A0A0A9C1X7"/>
<reference evidence="1" key="1">
    <citation type="submission" date="2014-09" db="EMBL/GenBank/DDBJ databases">
        <authorList>
            <person name="Magalhaes I.L.F."/>
            <person name="Oliveira U."/>
            <person name="Santos F.R."/>
            <person name="Vidigal T.H.D.A."/>
            <person name="Brescovit A.D."/>
            <person name="Santos A.J."/>
        </authorList>
    </citation>
    <scope>NUCLEOTIDE SEQUENCE</scope>
    <source>
        <tissue evidence="1">Shoot tissue taken approximately 20 cm above the soil surface</tissue>
    </source>
</reference>
<evidence type="ECO:0000313" key="1">
    <source>
        <dbReference type="EMBL" id="JAD69556.1"/>
    </source>
</evidence>
<proteinExistence type="predicted"/>
<name>A0A0A9C1X7_ARUDO</name>
<accession>A0A0A9C1X7</accession>
<sequence>MMASSNVAGRWRATSVFNGLVRPVMNNWTCCASDNSTSRQAKDTN</sequence>
<protein>
    <submittedName>
        <fullName evidence="1">Uncharacterized protein</fullName>
    </submittedName>
</protein>
<dbReference type="EMBL" id="GBRH01228339">
    <property type="protein sequence ID" value="JAD69556.1"/>
    <property type="molecule type" value="Transcribed_RNA"/>
</dbReference>